<feature type="region of interest" description="Disordered" evidence="2">
    <location>
        <begin position="1"/>
        <end position="225"/>
    </location>
</feature>
<sequence>RTSLNVDVVDVETDDNHAEDDDHTQQPSRHPVGTPDGDLRRPNGPTEPPDEEKGARRGNGEMKVDRRVETVEEVEMNASRRVDEPGDEEVEESRSRGVEGETGGQSEDDGCQRDGRTIDTGDATSGTTPDSKRVEAGPLADDEDGQQRNGKPDVTKHVPGPPTPHPSDTTRPTHLANPPRRRGRLKTPPTNVSKPELQPDVTEAVRSYRGSVPKPPQSRSKGTEACPHLSVPILFSYRFNGSHRPLTKTKFTQRIAEAAKAAGLEPLQGHGMRIGGTLEYLMRNVSFETVKAKGCWKSDAFQLYLRKHAQILAIHMQKHPTLHEEFIRYTMPTAENSRKSSSSSYHCGFLRHTRRVVGLLPSWGSQLTSSHTGS</sequence>
<feature type="compositionally biased region" description="Acidic residues" evidence="2">
    <location>
        <begin position="9"/>
        <end position="22"/>
    </location>
</feature>
<protein>
    <submittedName>
        <fullName evidence="3">Uncharacterized protein</fullName>
    </submittedName>
</protein>
<accession>A0A0C9SNM2</accession>
<dbReference type="AlphaFoldDB" id="A0A0C9SNM2"/>
<dbReference type="InterPro" id="IPR011010">
    <property type="entry name" value="DNA_brk_join_enz"/>
</dbReference>
<dbReference type="GO" id="GO:0003677">
    <property type="term" value="F:DNA binding"/>
    <property type="evidence" value="ECO:0007669"/>
    <property type="project" value="InterPro"/>
</dbReference>
<evidence type="ECO:0000256" key="1">
    <source>
        <dbReference type="ARBA" id="ARBA00023172"/>
    </source>
</evidence>
<name>A0A0C9SNM2_PAXIN</name>
<keyword evidence="1" id="KW-0233">DNA recombination</keyword>
<reference evidence="4" key="2">
    <citation type="submission" date="2015-01" db="EMBL/GenBank/DDBJ databases">
        <title>Evolutionary Origins and Diversification of the Mycorrhizal Mutualists.</title>
        <authorList>
            <consortium name="DOE Joint Genome Institute"/>
            <consortium name="Mycorrhizal Genomics Consortium"/>
            <person name="Kohler A."/>
            <person name="Kuo A."/>
            <person name="Nagy L.G."/>
            <person name="Floudas D."/>
            <person name="Copeland A."/>
            <person name="Barry K.W."/>
            <person name="Cichocki N."/>
            <person name="Veneault-Fourrey C."/>
            <person name="LaButti K."/>
            <person name="Lindquist E.A."/>
            <person name="Lipzen A."/>
            <person name="Lundell T."/>
            <person name="Morin E."/>
            <person name="Murat C."/>
            <person name="Riley R."/>
            <person name="Ohm R."/>
            <person name="Sun H."/>
            <person name="Tunlid A."/>
            <person name="Henrissat B."/>
            <person name="Grigoriev I.V."/>
            <person name="Hibbett D.S."/>
            <person name="Martin F."/>
        </authorList>
    </citation>
    <scope>NUCLEOTIDE SEQUENCE [LARGE SCALE GENOMIC DNA]</scope>
    <source>
        <strain evidence="4">ATCC 200175</strain>
    </source>
</reference>
<dbReference type="GO" id="GO:0015074">
    <property type="term" value="P:DNA integration"/>
    <property type="evidence" value="ECO:0007669"/>
    <property type="project" value="InterPro"/>
</dbReference>
<feature type="compositionally biased region" description="Basic and acidic residues" evidence="2">
    <location>
        <begin position="51"/>
        <end position="70"/>
    </location>
</feature>
<evidence type="ECO:0000256" key="2">
    <source>
        <dbReference type="SAM" id="MobiDB-lite"/>
    </source>
</evidence>
<dbReference type="EMBL" id="KN819685">
    <property type="protein sequence ID" value="KIJ08169.1"/>
    <property type="molecule type" value="Genomic_DNA"/>
</dbReference>
<dbReference type="Proteomes" id="UP000053647">
    <property type="component" value="Unassembled WGS sequence"/>
</dbReference>
<feature type="non-terminal residue" evidence="3">
    <location>
        <position position="1"/>
    </location>
</feature>
<proteinExistence type="predicted"/>
<gene>
    <name evidence="3" type="ORF">PAXINDRAFT_18670</name>
</gene>
<dbReference type="SUPFAM" id="SSF56349">
    <property type="entry name" value="DNA breaking-rejoining enzymes"/>
    <property type="match status" value="1"/>
</dbReference>
<reference evidence="3 4" key="1">
    <citation type="submission" date="2014-06" db="EMBL/GenBank/DDBJ databases">
        <authorList>
            <consortium name="DOE Joint Genome Institute"/>
            <person name="Kuo A."/>
            <person name="Kohler A."/>
            <person name="Nagy L.G."/>
            <person name="Floudas D."/>
            <person name="Copeland A."/>
            <person name="Barry K.W."/>
            <person name="Cichocki N."/>
            <person name="Veneault-Fourrey C."/>
            <person name="LaButti K."/>
            <person name="Lindquist E.A."/>
            <person name="Lipzen A."/>
            <person name="Lundell T."/>
            <person name="Morin E."/>
            <person name="Murat C."/>
            <person name="Sun H."/>
            <person name="Tunlid A."/>
            <person name="Henrissat B."/>
            <person name="Grigoriev I.V."/>
            <person name="Hibbett D.S."/>
            <person name="Martin F."/>
            <person name="Nordberg H.P."/>
            <person name="Cantor M.N."/>
            <person name="Hua S.X."/>
        </authorList>
    </citation>
    <scope>NUCLEOTIDE SEQUENCE [LARGE SCALE GENOMIC DNA]</scope>
    <source>
        <strain evidence="3 4">ATCC 200175</strain>
    </source>
</reference>
<dbReference type="OrthoDB" id="3254696at2759"/>
<dbReference type="GO" id="GO:0006310">
    <property type="term" value="P:DNA recombination"/>
    <property type="evidence" value="ECO:0007669"/>
    <property type="project" value="UniProtKB-KW"/>
</dbReference>
<dbReference type="InterPro" id="IPR013762">
    <property type="entry name" value="Integrase-like_cat_sf"/>
</dbReference>
<dbReference type="Gene3D" id="1.10.443.10">
    <property type="entry name" value="Intergrase catalytic core"/>
    <property type="match status" value="1"/>
</dbReference>
<organism evidence="3 4">
    <name type="scientific">Paxillus involutus ATCC 200175</name>
    <dbReference type="NCBI Taxonomy" id="664439"/>
    <lineage>
        <taxon>Eukaryota</taxon>
        <taxon>Fungi</taxon>
        <taxon>Dikarya</taxon>
        <taxon>Basidiomycota</taxon>
        <taxon>Agaricomycotina</taxon>
        <taxon>Agaricomycetes</taxon>
        <taxon>Agaricomycetidae</taxon>
        <taxon>Boletales</taxon>
        <taxon>Paxilineae</taxon>
        <taxon>Paxillaceae</taxon>
        <taxon>Paxillus</taxon>
    </lineage>
</organism>
<dbReference type="HOGENOM" id="CLU_740945_0_0_1"/>
<feature type="compositionally biased region" description="Basic and acidic residues" evidence="2">
    <location>
        <begin position="110"/>
        <end position="119"/>
    </location>
</feature>
<evidence type="ECO:0000313" key="3">
    <source>
        <dbReference type="EMBL" id="KIJ08169.1"/>
    </source>
</evidence>
<evidence type="ECO:0000313" key="4">
    <source>
        <dbReference type="Proteomes" id="UP000053647"/>
    </source>
</evidence>
<keyword evidence="4" id="KW-1185">Reference proteome</keyword>